<name>G0ME66_CAEBE</name>
<dbReference type="AlphaFoldDB" id="G0ME66"/>
<reference evidence="2" key="1">
    <citation type="submission" date="2011-07" db="EMBL/GenBank/DDBJ databases">
        <authorList>
            <consortium name="Caenorhabditis brenneri Sequencing and Analysis Consortium"/>
            <person name="Wilson R.K."/>
        </authorList>
    </citation>
    <scope>NUCLEOTIDE SEQUENCE [LARGE SCALE GENOMIC DNA]</scope>
    <source>
        <strain evidence="2">PB2801</strain>
    </source>
</reference>
<dbReference type="HOGENOM" id="CLU_2051708_0_0_1"/>
<protein>
    <submittedName>
        <fullName evidence="1">Uncharacterized protein</fullName>
    </submittedName>
</protein>
<evidence type="ECO:0000313" key="2">
    <source>
        <dbReference type="Proteomes" id="UP000008068"/>
    </source>
</evidence>
<evidence type="ECO:0000313" key="1">
    <source>
        <dbReference type="EMBL" id="EGT51966.1"/>
    </source>
</evidence>
<gene>
    <name evidence="1" type="ORF">CAEBREN_01970</name>
</gene>
<dbReference type="EMBL" id="GL379791">
    <property type="protein sequence ID" value="EGT51966.1"/>
    <property type="molecule type" value="Genomic_DNA"/>
</dbReference>
<keyword evidence="2" id="KW-1185">Reference proteome</keyword>
<dbReference type="OrthoDB" id="10618851at2759"/>
<accession>G0ME66</accession>
<sequence length="123" mass="14445">MLEFRIGSNVVNFSNMEFVKERLENVRRHVQGHLEDAEMRRELCRAQIMDSQMEYGEILFAHMHEYSELCDQISGYKTELATFECHFANIAKLELTSKRIQRDLGAVERDLAKMLDSVNFPED</sequence>
<proteinExistence type="predicted"/>
<dbReference type="InParanoid" id="G0ME66"/>
<organism evidence="2">
    <name type="scientific">Caenorhabditis brenneri</name>
    <name type="common">Nematode worm</name>
    <dbReference type="NCBI Taxonomy" id="135651"/>
    <lineage>
        <taxon>Eukaryota</taxon>
        <taxon>Metazoa</taxon>
        <taxon>Ecdysozoa</taxon>
        <taxon>Nematoda</taxon>
        <taxon>Chromadorea</taxon>
        <taxon>Rhabditida</taxon>
        <taxon>Rhabditina</taxon>
        <taxon>Rhabditomorpha</taxon>
        <taxon>Rhabditoidea</taxon>
        <taxon>Rhabditidae</taxon>
        <taxon>Peloderinae</taxon>
        <taxon>Caenorhabditis</taxon>
    </lineage>
</organism>
<dbReference type="Proteomes" id="UP000008068">
    <property type="component" value="Unassembled WGS sequence"/>
</dbReference>